<dbReference type="InterPro" id="IPR021413">
    <property type="entry name" value="DUF3053"/>
</dbReference>
<feature type="non-terminal residue" evidence="1">
    <location>
        <position position="1"/>
    </location>
</feature>
<sequence length="41" mass="4444">ANGIQFPTSQQASEYNKLIAPLPAQHQAFNQAWTTAVTATQ</sequence>
<reference evidence="1 2" key="1">
    <citation type="submission" date="2019-12" db="EMBL/GenBank/DDBJ databases">
        <title>Enteriobacteria Tanzani isolates_10434.</title>
        <authorList>
            <person name="Subbiah M."/>
            <person name="Call D."/>
        </authorList>
    </citation>
    <scope>NUCLEOTIDE SEQUENCE [LARGE SCALE GENOMIC DNA]</scope>
    <source>
        <strain evidence="1 2">10434wG3</strain>
    </source>
</reference>
<name>A0A8T6BR60_ECOLX</name>
<protein>
    <submittedName>
        <fullName evidence="1">DUF3053 family protein</fullName>
    </submittedName>
</protein>
<gene>
    <name evidence="1" type="ORF">GRW24_28295</name>
</gene>
<dbReference type="AlphaFoldDB" id="A0A8T6BR60"/>
<evidence type="ECO:0000313" key="1">
    <source>
        <dbReference type="EMBL" id="MXJ12312.1"/>
    </source>
</evidence>
<dbReference type="EMBL" id="WUIG01001190">
    <property type="protein sequence ID" value="MXJ12312.1"/>
    <property type="molecule type" value="Genomic_DNA"/>
</dbReference>
<evidence type="ECO:0000313" key="2">
    <source>
        <dbReference type="Proteomes" id="UP000447081"/>
    </source>
</evidence>
<organism evidence="1 2">
    <name type="scientific">Escherichia coli</name>
    <dbReference type="NCBI Taxonomy" id="562"/>
    <lineage>
        <taxon>Bacteria</taxon>
        <taxon>Pseudomonadati</taxon>
        <taxon>Pseudomonadota</taxon>
        <taxon>Gammaproteobacteria</taxon>
        <taxon>Enterobacterales</taxon>
        <taxon>Enterobacteriaceae</taxon>
        <taxon>Escherichia</taxon>
    </lineage>
</organism>
<dbReference type="Pfam" id="PF11254">
    <property type="entry name" value="DUF3053"/>
    <property type="match status" value="1"/>
</dbReference>
<comment type="caution">
    <text evidence="1">The sequence shown here is derived from an EMBL/GenBank/DDBJ whole genome shotgun (WGS) entry which is preliminary data.</text>
</comment>
<dbReference type="Proteomes" id="UP000447081">
    <property type="component" value="Unassembled WGS sequence"/>
</dbReference>
<proteinExistence type="predicted"/>
<accession>A0A8T6BR60</accession>